<comment type="caution">
    <text evidence="7">The sequence shown here is derived from an EMBL/GenBank/DDBJ whole genome shotgun (WGS) entry which is preliminary data.</text>
</comment>
<dbReference type="PRINTS" id="PR01021">
    <property type="entry name" value="OMPADOMAIN"/>
</dbReference>
<evidence type="ECO:0000256" key="1">
    <source>
        <dbReference type="ARBA" id="ARBA00004442"/>
    </source>
</evidence>
<dbReference type="InterPro" id="IPR050330">
    <property type="entry name" value="Bact_OuterMem_StrucFunc"/>
</dbReference>
<dbReference type="InterPro" id="IPR006665">
    <property type="entry name" value="OmpA-like"/>
</dbReference>
<reference evidence="7 8" key="1">
    <citation type="submission" date="2023-05" db="EMBL/GenBank/DDBJ databases">
        <authorList>
            <person name="Guo Y."/>
        </authorList>
    </citation>
    <scope>NUCLEOTIDE SEQUENCE [LARGE SCALE GENOMIC DNA]</scope>
    <source>
        <strain evidence="7 8">GR2756</strain>
    </source>
</reference>
<gene>
    <name evidence="7" type="ORF">RQX22_16295</name>
</gene>
<keyword evidence="2 4" id="KW-0472">Membrane</keyword>
<protein>
    <submittedName>
        <fullName evidence="7">OmpA family protein</fullName>
    </submittedName>
</protein>
<dbReference type="EMBL" id="JAVUPU010000009">
    <property type="protein sequence ID" value="MDT9600522.1"/>
    <property type="molecule type" value="Genomic_DNA"/>
</dbReference>
<dbReference type="PANTHER" id="PTHR30329">
    <property type="entry name" value="STATOR ELEMENT OF FLAGELLAR MOTOR COMPLEX"/>
    <property type="match status" value="1"/>
</dbReference>
<dbReference type="InterPro" id="IPR036737">
    <property type="entry name" value="OmpA-like_sf"/>
</dbReference>
<dbReference type="Proteomes" id="UP001259572">
    <property type="component" value="Unassembled WGS sequence"/>
</dbReference>
<evidence type="ECO:0000256" key="3">
    <source>
        <dbReference type="ARBA" id="ARBA00023237"/>
    </source>
</evidence>
<dbReference type="PANTHER" id="PTHR30329:SF21">
    <property type="entry name" value="LIPOPROTEIN YIAD-RELATED"/>
    <property type="match status" value="1"/>
</dbReference>
<feature type="region of interest" description="Disordered" evidence="5">
    <location>
        <begin position="20"/>
        <end position="69"/>
    </location>
</feature>
<organism evidence="7 8">
    <name type="scientific">Sphingosinicella rhizophila</name>
    <dbReference type="NCBI Taxonomy" id="3050082"/>
    <lineage>
        <taxon>Bacteria</taxon>
        <taxon>Pseudomonadati</taxon>
        <taxon>Pseudomonadota</taxon>
        <taxon>Alphaproteobacteria</taxon>
        <taxon>Sphingomonadales</taxon>
        <taxon>Sphingosinicellaceae</taxon>
        <taxon>Sphingosinicella</taxon>
    </lineage>
</organism>
<feature type="region of interest" description="Disordered" evidence="5">
    <location>
        <begin position="152"/>
        <end position="228"/>
    </location>
</feature>
<dbReference type="Pfam" id="PF00691">
    <property type="entry name" value="OmpA"/>
    <property type="match status" value="1"/>
</dbReference>
<dbReference type="InterPro" id="IPR006664">
    <property type="entry name" value="OMP_bac"/>
</dbReference>
<feature type="compositionally biased region" description="Basic and acidic residues" evidence="5">
    <location>
        <begin position="169"/>
        <end position="179"/>
    </location>
</feature>
<dbReference type="Gene3D" id="3.30.1330.60">
    <property type="entry name" value="OmpA-like domain"/>
    <property type="match status" value="1"/>
</dbReference>
<dbReference type="PROSITE" id="PS51123">
    <property type="entry name" value="OMPA_2"/>
    <property type="match status" value="1"/>
</dbReference>
<evidence type="ECO:0000256" key="5">
    <source>
        <dbReference type="SAM" id="MobiDB-lite"/>
    </source>
</evidence>
<evidence type="ECO:0000313" key="7">
    <source>
        <dbReference type="EMBL" id="MDT9600522.1"/>
    </source>
</evidence>
<evidence type="ECO:0000256" key="4">
    <source>
        <dbReference type="PROSITE-ProRule" id="PRU00473"/>
    </source>
</evidence>
<keyword evidence="8" id="KW-1185">Reference proteome</keyword>
<feature type="compositionally biased region" description="Low complexity" evidence="5">
    <location>
        <begin position="192"/>
        <end position="202"/>
    </location>
</feature>
<evidence type="ECO:0000256" key="2">
    <source>
        <dbReference type="ARBA" id="ARBA00023136"/>
    </source>
</evidence>
<dbReference type="SUPFAM" id="SSF103088">
    <property type="entry name" value="OmpA-like"/>
    <property type="match status" value="1"/>
</dbReference>
<dbReference type="CDD" id="cd07185">
    <property type="entry name" value="OmpA_C-like"/>
    <property type="match status" value="1"/>
</dbReference>
<evidence type="ECO:0000313" key="8">
    <source>
        <dbReference type="Proteomes" id="UP001259572"/>
    </source>
</evidence>
<comment type="subcellular location">
    <subcellularLocation>
        <location evidence="1">Cell outer membrane</location>
    </subcellularLocation>
</comment>
<name>A0ABU3QB19_9SPHN</name>
<accession>A0ABU3QB19</accession>
<proteinExistence type="predicted"/>
<evidence type="ECO:0000259" key="6">
    <source>
        <dbReference type="PROSITE" id="PS51123"/>
    </source>
</evidence>
<sequence>MKVPLPLLLLSCLLPISCGRPNDEASKPADSVKVSPPPAQQEKPKPTSVMRPEVAEKVDPPAPPPPTEPLRLVVGFVEPGARLDDKATEAIDRLLFDPRFTDDKQIRLAGHTDSIGSDSDNLRVSRLRAEAVRDYLVAKGIAADRISVIALGERRPLEPNAHADGSDFPEGRQRNRRVEIMVSPPQPEAPEAEPGGQESPSSRSGHGLSAGGGAEAPESRISTMSGAN</sequence>
<feature type="domain" description="OmpA-like" evidence="6">
    <location>
        <begin position="63"/>
        <end position="186"/>
    </location>
</feature>
<keyword evidence="3" id="KW-0998">Cell outer membrane</keyword>
<dbReference type="RefSeq" id="WP_315727765.1">
    <property type="nucleotide sequence ID" value="NZ_JAVUPU010000009.1"/>
</dbReference>